<proteinExistence type="predicted"/>
<evidence type="ECO:0000313" key="2">
    <source>
        <dbReference type="EMBL" id="KNE98095.1"/>
    </source>
</evidence>
<reference evidence="3" key="1">
    <citation type="submission" date="2014-03" db="EMBL/GenBank/DDBJ databases">
        <title>The Genome Sequence of Puccinia striiformis f. sp. tritici PST-78.</title>
        <authorList>
            <consortium name="The Broad Institute Genome Sequencing Platform"/>
            <person name="Cuomo C."/>
            <person name="Hulbert S."/>
            <person name="Chen X."/>
            <person name="Walker B."/>
            <person name="Young S.K."/>
            <person name="Zeng Q."/>
            <person name="Gargeya S."/>
            <person name="Fitzgerald M."/>
            <person name="Haas B."/>
            <person name="Abouelleil A."/>
            <person name="Alvarado L."/>
            <person name="Arachchi H.M."/>
            <person name="Berlin A.M."/>
            <person name="Chapman S.B."/>
            <person name="Goldberg J."/>
            <person name="Griggs A."/>
            <person name="Gujja S."/>
            <person name="Hansen M."/>
            <person name="Howarth C."/>
            <person name="Imamovic A."/>
            <person name="Larimer J."/>
            <person name="McCowan C."/>
            <person name="Montmayeur A."/>
            <person name="Murphy C."/>
            <person name="Neiman D."/>
            <person name="Pearson M."/>
            <person name="Priest M."/>
            <person name="Roberts A."/>
            <person name="Saif S."/>
            <person name="Shea T."/>
            <person name="Sisk P."/>
            <person name="Sykes S."/>
            <person name="Wortman J."/>
            <person name="Nusbaum C."/>
            <person name="Birren B."/>
        </authorList>
    </citation>
    <scope>NUCLEOTIDE SEQUENCE [LARGE SCALE GENOMIC DNA]</scope>
    <source>
        <strain evidence="3">race PST-78</strain>
    </source>
</reference>
<dbReference type="EMBL" id="AJIL01000061">
    <property type="protein sequence ID" value="KNE98095.1"/>
    <property type="molecule type" value="Genomic_DNA"/>
</dbReference>
<gene>
    <name evidence="2" type="ORF">PSTG_08768</name>
</gene>
<dbReference type="Proteomes" id="UP000054564">
    <property type="component" value="Unassembled WGS sequence"/>
</dbReference>
<keyword evidence="3" id="KW-1185">Reference proteome</keyword>
<evidence type="ECO:0000313" key="3">
    <source>
        <dbReference type="Proteomes" id="UP000054564"/>
    </source>
</evidence>
<organism evidence="2 3">
    <name type="scientific">Puccinia striiformis f. sp. tritici PST-78</name>
    <dbReference type="NCBI Taxonomy" id="1165861"/>
    <lineage>
        <taxon>Eukaryota</taxon>
        <taxon>Fungi</taxon>
        <taxon>Dikarya</taxon>
        <taxon>Basidiomycota</taxon>
        <taxon>Pucciniomycotina</taxon>
        <taxon>Pucciniomycetes</taxon>
        <taxon>Pucciniales</taxon>
        <taxon>Pucciniaceae</taxon>
        <taxon>Puccinia</taxon>
    </lineage>
</organism>
<evidence type="ECO:0008006" key="4">
    <source>
        <dbReference type="Google" id="ProtNLM"/>
    </source>
</evidence>
<comment type="caution">
    <text evidence="2">The sequence shown here is derived from an EMBL/GenBank/DDBJ whole genome shotgun (WGS) entry which is preliminary data.</text>
</comment>
<feature type="region of interest" description="Disordered" evidence="1">
    <location>
        <begin position="1"/>
        <end position="31"/>
    </location>
</feature>
<name>A0A0L0VFM2_9BASI</name>
<dbReference type="CDD" id="cd22744">
    <property type="entry name" value="OTU"/>
    <property type="match status" value="1"/>
</dbReference>
<sequence length="305" mass="35289">MQKEIPVSDEWVETESKEEEESDSSSEFNDDEDVNSQEWMILNQAHSSYTVVAKRIRRDVSQLHEVQSDGHCGFRAAAISMNQQQSEYASVRRRMVEEMESKDGTWHLFAGTCCVFACTCRILLGSWDLMVDAWNLWEVPANRCQVPSLMERQEIYKNKKYLAVVADEVPYNQILANLAYTASPCQMKHWIVFPRHGTLMADAFQRPVIHISNHIMTTYLPLSHGPTNEAPIFLVYLEGRYHYNPFQFSGSVYPAPPISQSWFKWRSNVARDWEAVIQLNREEWDQRFPVIPGITLNLEDGSSKD</sequence>
<accession>A0A0L0VFM2</accession>
<protein>
    <recommendedName>
        <fullName evidence="4">OTU domain-containing protein</fullName>
    </recommendedName>
</protein>
<feature type="compositionally biased region" description="Acidic residues" evidence="1">
    <location>
        <begin position="10"/>
        <end position="31"/>
    </location>
</feature>
<dbReference type="Gene3D" id="3.90.70.80">
    <property type="match status" value="1"/>
</dbReference>
<evidence type="ECO:0000256" key="1">
    <source>
        <dbReference type="SAM" id="MobiDB-lite"/>
    </source>
</evidence>
<dbReference type="AlphaFoldDB" id="A0A0L0VFM2"/>